<dbReference type="InterPro" id="IPR001387">
    <property type="entry name" value="Cro/C1-type_HTH"/>
</dbReference>
<dbReference type="SMART" id="SM00530">
    <property type="entry name" value="HTH_XRE"/>
    <property type="match status" value="1"/>
</dbReference>
<proteinExistence type="predicted"/>
<sequence length="158" mass="18609">MALHHTIRKLRELHQLTQEDMAERATLSKNGYANIERGESVPSIDSLEKIAHVFGMKIEELMMWGDNDCHISVLNGYISHYAQNNYYENINSAELKSKIDLLEQQISHEKELNAQKDEIIFSLKEEIRLLSKPRFLWIFKNLNPNTYKGLFLVWKEIY</sequence>
<name>A0A378QNA7_MORLA</name>
<dbReference type="PROSITE" id="PS50943">
    <property type="entry name" value="HTH_CROC1"/>
    <property type="match status" value="1"/>
</dbReference>
<dbReference type="Pfam" id="PF01381">
    <property type="entry name" value="HTH_3"/>
    <property type="match status" value="1"/>
</dbReference>
<dbReference type="GO" id="GO:0003677">
    <property type="term" value="F:DNA binding"/>
    <property type="evidence" value="ECO:0007669"/>
    <property type="project" value="UniProtKB-KW"/>
</dbReference>
<dbReference type="Proteomes" id="UP000254107">
    <property type="component" value="Unassembled WGS sequence"/>
</dbReference>
<dbReference type="Gene3D" id="1.10.260.40">
    <property type="entry name" value="lambda repressor-like DNA-binding domains"/>
    <property type="match status" value="1"/>
</dbReference>
<dbReference type="CDD" id="cd00093">
    <property type="entry name" value="HTH_XRE"/>
    <property type="match status" value="1"/>
</dbReference>
<dbReference type="PANTHER" id="PTHR46797">
    <property type="entry name" value="HTH-TYPE TRANSCRIPTIONAL REGULATOR"/>
    <property type="match status" value="1"/>
</dbReference>
<dbReference type="RefSeq" id="WP_115247992.1">
    <property type="nucleotide sequence ID" value="NZ_UGQC01000001.1"/>
</dbReference>
<dbReference type="InterPro" id="IPR010982">
    <property type="entry name" value="Lambda_DNA-bd_dom_sf"/>
</dbReference>
<dbReference type="GO" id="GO:0005829">
    <property type="term" value="C:cytosol"/>
    <property type="evidence" value="ECO:0007669"/>
    <property type="project" value="TreeGrafter"/>
</dbReference>
<dbReference type="SUPFAM" id="SSF47413">
    <property type="entry name" value="lambda repressor-like DNA-binding domains"/>
    <property type="match status" value="1"/>
</dbReference>
<dbReference type="AlphaFoldDB" id="A0A378QNA7"/>
<keyword evidence="1" id="KW-0238">DNA-binding</keyword>
<evidence type="ECO:0000313" key="4">
    <source>
        <dbReference type="Proteomes" id="UP000254107"/>
    </source>
</evidence>
<dbReference type="GO" id="GO:0003700">
    <property type="term" value="F:DNA-binding transcription factor activity"/>
    <property type="evidence" value="ECO:0007669"/>
    <property type="project" value="TreeGrafter"/>
</dbReference>
<evidence type="ECO:0000259" key="2">
    <source>
        <dbReference type="PROSITE" id="PS50943"/>
    </source>
</evidence>
<organism evidence="3 4">
    <name type="scientific">Moraxella lacunata</name>
    <dbReference type="NCBI Taxonomy" id="477"/>
    <lineage>
        <taxon>Bacteria</taxon>
        <taxon>Pseudomonadati</taxon>
        <taxon>Pseudomonadota</taxon>
        <taxon>Gammaproteobacteria</taxon>
        <taxon>Moraxellales</taxon>
        <taxon>Moraxellaceae</taxon>
        <taxon>Moraxella</taxon>
    </lineage>
</organism>
<evidence type="ECO:0000256" key="1">
    <source>
        <dbReference type="ARBA" id="ARBA00023125"/>
    </source>
</evidence>
<keyword evidence="4" id="KW-1185">Reference proteome</keyword>
<evidence type="ECO:0000313" key="3">
    <source>
        <dbReference type="EMBL" id="STZ00803.1"/>
    </source>
</evidence>
<dbReference type="EMBL" id="UGQC01000001">
    <property type="protein sequence ID" value="STZ00803.1"/>
    <property type="molecule type" value="Genomic_DNA"/>
</dbReference>
<gene>
    <name evidence="3" type="ORF">NCTC7911_02214</name>
</gene>
<accession>A0A378QNA7</accession>
<dbReference type="InterPro" id="IPR050807">
    <property type="entry name" value="TransReg_Diox_bact_type"/>
</dbReference>
<protein>
    <submittedName>
        <fullName evidence="3">Anaerobic benzoate catabolism transcriptional regulator</fullName>
    </submittedName>
</protein>
<reference evidence="3 4" key="1">
    <citation type="submission" date="2018-06" db="EMBL/GenBank/DDBJ databases">
        <authorList>
            <consortium name="Pathogen Informatics"/>
            <person name="Doyle S."/>
        </authorList>
    </citation>
    <scope>NUCLEOTIDE SEQUENCE [LARGE SCALE GENOMIC DNA]</scope>
    <source>
        <strain evidence="3 4">NCTC7911</strain>
    </source>
</reference>
<feature type="domain" description="HTH cro/C1-type" evidence="2">
    <location>
        <begin position="7"/>
        <end position="61"/>
    </location>
</feature>
<dbReference type="GeneID" id="302270746"/>
<dbReference type="PANTHER" id="PTHR46797:SF1">
    <property type="entry name" value="METHYLPHOSPHONATE SYNTHASE"/>
    <property type="match status" value="1"/>
</dbReference>